<feature type="domain" description="ORC1/DEAH AAA+ ATPase" evidence="2">
    <location>
        <begin position="144"/>
        <end position="296"/>
    </location>
</feature>
<evidence type="ECO:0000256" key="1">
    <source>
        <dbReference type="SAM" id="MobiDB-lite"/>
    </source>
</evidence>
<dbReference type="Proteomes" id="UP000675880">
    <property type="component" value="Unassembled WGS sequence"/>
</dbReference>
<dbReference type="Pfam" id="PF13401">
    <property type="entry name" value="AAA_22"/>
    <property type="match status" value="1"/>
</dbReference>
<name>A0ABM8S877_9BACT</name>
<feature type="region of interest" description="Disordered" evidence="1">
    <location>
        <begin position="435"/>
        <end position="481"/>
    </location>
</feature>
<comment type="caution">
    <text evidence="3">The sequence shown here is derived from an EMBL/GenBank/DDBJ whole genome shotgun (WGS) entry which is preliminary data.</text>
</comment>
<dbReference type="EMBL" id="CAJNBJ010000020">
    <property type="protein sequence ID" value="CAE6794015.1"/>
    <property type="molecule type" value="Genomic_DNA"/>
</dbReference>
<gene>
    <name evidence="3" type="ORF">NSPZN2_70003</name>
</gene>
<organism evidence="3 4">
    <name type="scientific">Nitrospira defluvii</name>
    <dbReference type="NCBI Taxonomy" id="330214"/>
    <lineage>
        <taxon>Bacteria</taxon>
        <taxon>Pseudomonadati</taxon>
        <taxon>Nitrospirota</taxon>
        <taxon>Nitrospiria</taxon>
        <taxon>Nitrospirales</taxon>
        <taxon>Nitrospiraceae</taxon>
        <taxon>Nitrospira</taxon>
    </lineage>
</organism>
<proteinExistence type="predicted"/>
<evidence type="ECO:0000313" key="4">
    <source>
        <dbReference type="Proteomes" id="UP000675880"/>
    </source>
</evidence>
<keyword evidence="4" id="KW-1185">Reference proteome</keyword>
<accession>A0ABM8S877</accession>
<protein>
    <submittedName>
        <fullName evidence="3">AAA domain-containing protein</fullName>
    </submittedName>
</protein>
<dbReference type="InterPro" id="IPR049945">
    <property type="entry name" value="AAA_22"/>
</dbReference>
<reference evidence="3 4" key="1">
    <citation type="submission" date="2021-02" db="EMBL/GenBank/DDBJ databases">
        <authorList>
            <person name="Han P."/>
        </authorList>
    </citation>
    <scope>NUCLEOTIDE SEQUENCE [LARGE SCALE GENOMIC DNA]</scope>
    <source>
        <strain evidence="3">Candidatus Nitrospira sp. ZN2</strain>
    </source>
</reference>
<evidence type="ECO:0000313" key="3">
    <source>
        <dbReference type="EMBL" id="CAE6794015.1"/>
    </source>
</evidence>
<feature type="compositionally biased region" description="Polar residues" evidence="1">
    <location>
        <begin position="472"/>
        <end position="481"/>
    </location>
</feature>
<feature type="compositionally biased region" description="Polar residues" evidence="1">
    <location>
        <begin position="437"/>
        <end position="462"/>
    </location>
</feature>
<sequence length="513" mass="57368">MEPTPNSVPFAPSLLRLGRIQKADYVEQVIWSYRQVPTIETLGTTLSRKEVAVRLAQRPPFKEDMRRADPHDRLEMVQAAMLEWFEPLPFHLDLHESISRAIRGGLSQRNPFTPGYYRDNRVQIDRFWSPPRTFQRSSALGFQLTGISGGGKTSAIERDLSLYPQWIQHTEYKSQPFRFDQLTWLHLECPYDVSVRGLCVNFLQAVDAIFRPEKTEESYLYLYNRNNRASVDTLIPSIAAIAANHCLGLLVIDEIQRLALAKSGGAERMLAFFVQLVNTIGVPVILVGTWKARAILAKEFIQIRRGSGQGEKEWDRMQKGSENWSHFINAMWAFQFVRHPVELTPELSDTLYDETQGITDYAIKVFCMAQWRAISTGRERISPAMIRSVAKDGLKSAQNVLKALREGKSTAVIGQLEDVLPPEILQTLEKEAKTLAKSRQASAPKNTSTTQNPPEPLSSSMANPPGKVRLTASENPTQDASPSLAGIIEAATLHGHTPAQALANSNLGAALPI</sequence>
<evidence type="ECO:0000259" key="2">
    <source>
        <dbReference type="Pfam" id="PF13401"/>
    </source>
</evidence>